<proteinExistence type="predicted"/>
<gene>
    <name evidence="1" type="ORF">QDX21_05920</name>
</gene>
<protein>
    <submittedName>
        <fullName evidence="1">HAD family phosphatase</fullName>
    </submittedName>
</protein>
<dbReference type="CDD" id="cd07505">
    <property type="entry name" value="HAD_BPGM-like"/>
    <property type="match status" value="1"/>
</dbReference>
<dbReference type="AlphaFoldDB" id="A0AAJ6ALJ8"/>
<reference evidence="1 2" key="1">
    <citation type="submission" date="2023-03" db="EMBL/GenBank/DDBJ databases">
        <title>Complete genome sequences of several Auritidibacter ignavus strains isolated from ear infections.</title>
        <authorList>
            <person name="Baehr T."/>
            <person name="Baumhoegger A.M."/>
        </authorList>
    </citation>
    <scope>NUCLEOTIDE SEQUENCE [LARGE SCALE GENOMIC DNA]</scope>
    <source>
        <strain evidence="1 2">BABAE-6</strain>
    </source>
</reference>
<dbReference type="SFLD" id="SFLDG01129">
    <property type="entry name" value="C1.5:_HAD__Beta-PGM__Phosphata"/>
    <property type="match status" value="1"/>
</dbReference>
<name>A0AAJ6ALJ8_9MICC</name>
<dbReference type="Gene3D" id="1.10.150.240">
    <property type="entry name" value="Putative phosphatase, domain 2"/>
    <property type="match status" value="1"/>
</dbReference>
<dbReference type="InterPro" id="IPR006439">
    <property type="entry name" value="HAD-SF_hydro_IA"/>
</dbReference>
<dbReference type="SUPFAM" id="SSF56784">
    <property type="entry name" value="HAD-like"/>
    <property type="match status" value="1"/>
</dbReference>
<dbReference type="PRINTS" id="PR00413">
    <property type="entry name" value="HADHALOGNASE"/>
</dbReference>
<dbReference type="NCBIfam" id="TIGR01509">
    <property type="entry name" value="HAD-SF-IA-v3"/>
    <property type="match status" value="1"/>
</dbReference>
<dbReference type="EMBL" id="CP122566">
    <property type="protein sequence ID" value="WGH94322.1"/>
    <property type="molecule type" value="Genomic_DNA"/>
</dbReference>
<dbReference type="InterPro" id="IPR023198">
    <property type="entry name" value="PGP-like_dom2"/>
</dbReference>
<dbReference type="Gene3D" id="3.40.50.1000">
    <property type="entry name" value="HAD superfamily/HAD-like"/>
    <property type="match status" value="1"/>
</dbReference>
<dbReference type="SFLD" id="SFLDS00003">
    <property type="entry name" value="Haloacid_Dehalogenase"/>
    <property type="match status" value="1"/>
</dbReference>
<dbReference type="PANTHER" id="PTHR43481:SF4">
    <property type="entry name" value="GLYCEROL-1-PHOSPHATE PHOSPHOHYDROLASE 1-RELATED"/>
    <property type="match status" value="1"/>
</dbReference>
<dbReference type="GO" id="GO:0050308">
    <property type="term" value="F:sugar-phosphatase activity"/>
    <property type="evidence" value="ECO:0007669"/>
    <property type="project" value="TreeGrafter"/>
</dbReference>
<accession>A0AAJ6ALJ8</accession>
<dbReference type="InterPro" id="IPR036412">
    <property type="entry name" value="HAD-like_sf"/>
</dbReference>
<dbReference type="Proteomes" id="UP001224674">
    <property type="component" value="Chromosome"/>
</dbReference>
<dbReference type="RefSeq" id="WP_110110562.1">
    <property type="nucleotide sequence ID" value="NZ_CP122565.1"/>
</dbReference>
<dbReference type="Pfam" id="PF13419">
    <property type="entry name" value="HAD_2"/>
    <property type="match status" value="1"/>
</dbReference>
<keyword evidence="2" id="KW-1185">Reference proteome</keyword>
<dbReference type="InterPro" id="IPR023214">
    <property type="entry name" value="HAD_sf"/>
</dbReference>
<dbReference type="InterPro" id="IPR051806">
    <property type="entry name" value="HAD-like_SPP"/>
</dbReference>
<dbReference type="PANTHER" id="PTHR43481">
    <property type="entry name" value="FRUCTOSE-1-PHOSPHATE PHOSPHATASE"/>
    <property type="match status" value="1"/>
</dbReference>
<evidence type="ECO:0000313" key="1">
    <source>
        <dbReference type="EMBL" id="WGH94322.1"/>
    </source>
</evidence>
<evidence type="ECO:0000313" key="2">
    <source>
        <dbReference type="Proteomes" id="UP001224674"/>
    </source>
</evidence>
<organism evidence="1 2">
    <name type="scientific">Auritidibacter ignavus</name>
    <dbReference type="NCBI Taxonomy" id="678932"/>
    <lineage>
        <taxon>Bacteria</taxon>
        <taxon>Bacillati</taxon>
        <taxon>Actinomycetota</taxon>
        <taxon>Actinomycetes</taxon>
        <taxon>Micrococcales</taxon>
        <taxon>Micrococcaceae</taxon>
        <taxon>Auritidibacter</taxon>
    </lineage>
</organism>
<dbReference type="InterPro" id="IPR041492">
    <property type="entry name" value="HAD_2"/>
</dbReference>
<sequence length="220" mass="23846">MMNDTTAGLLRSSEGILFDFNGTLSDDEDLLAECYDDALQAMNLRALGTHEYDELVGLSEHDIATSLVRNRVDDARVVTVSDVLLDKFATAYRAECTREPRVSARTVSIIEELSVSHRLGIVTGTLRRLIEPVLRDLSIDQHFETVLTIEDVSEGKPAPDGFLLGARRLGLLPAHILVFEDSGAGVRAAKEAGMKVIGVGKIQGADSSLSKIEDLASHLS</sequence>